<dbReference type="AlphaFoldDB" id="A0A0K2VQF1"/>
<organism evidence="1 2">
    <name type="scientific">Mesorhizobium plurifarium</name>
    <dbReference type="NCBI Taxonomy" id="69974"/>
    <lineage>
        <taxon>Bacteria</taxon>
        <taxon>Pseudomonadati</taxon>
        <taxon>Pseudomonadota</taxon>
        <taxon>Alphaproteobacteria</taxon>
        <taxon>Hyphomicrobiales</taxon>
        <taxon>Phyllobacteriaceae</taxon>
        <taxon>Mesorhizobium</taxon>
    </lineage>
</organism>
<accession>A0A0K2VQF1</accession>
<gene>
    <name evidence="1" type="ORF">MPL1032_130146</name>
</gene>
<proteinExistence type="predicted"/>
<protein>
    <submittedName>
        <fullName evidence="1">Uncharacterized protein</fullName>
    </submittedName>
</protein>
<dbReference type="Proteomes" id="UP000182888">
    <property type="component" value="Unassembled WGS sequence"/>
</dbReference>
<evidence type="ECO:0000313" key="1">
    <source>
        <dbReference type="EMBL" id="CDX51113.1"/>
    </source>
</evidence>
<dbReference type="EMBL" id="CCND01000005">
    <property type="protein sequence ID" value="CDX51113.1"/>
    <property type="molecule type" value="Genomic_DNA"/>
</dbReference>
<reference evidence="2" key="1">
    <citation type="submission" date="2014-08" db="EMBL/GenBank/DDBJ databases">
        <authorList>
            <person name="Edwards T."/>
        </authorList>
    </citation>
    <scope>NUCLEOTIDE SEQUENCE [LARGE SCALE GENOMIC DNA]</scope>
</reference>
<evidence type="ECO:0000313" key="2">
    <source>
        <dbReference type="Proteomes" id="UP000182888"/>
    </source>
</evidence>
<sequence>MRDMRILPALPEKVGIFFVSPVGGARLSSLEKEDRNEQGRRRENNPGAGLFRLQFRSGFPQAISRRAAARCARCGVLLSLRTRDSAVVDRRRARRFAPLLRSAG</sequence>
<name>A0A0K2VQF1_MESPL</name>